<comment type="caution">
    <text evidence="2">The sequence shown here is derived from an EMBL/GenBank/DDBJ whole genome shotgun (WGS) entry which is preliminary data.</text>
</comment>
<reference evidence="3" key="1">
    <citation type="journal article" date="2019" name="Int. J. Syst. Evol. Microbiol.">
        <title>The Global Catalogue of Microorganisms (GCM) 10K type strain sequencing project: providing services to taxonomists for standard genome sequencing and annotation.</title>
        <authorList>
            <consortium name="The Broad Institute Genomics Platform"/>
            <consortium name="The Broad Institute Genome Sequencing Center for Infectious Disease"/>
            <person name="Wu L."/>
            <person name="Ma J."/>
        </authorList>
    </citation>
    <scope>NUCLEOTIDE SEQUENCE [LARGE SCALE GENOMIC DNA]</scope>
    <source>
        <strain evidence="3">TISTR 1827</strain>
    </source>
</reference>
<dbReference type="InterPro" id="IPR051218">
    <property type="entry name" value="Sec_MonoDiacylglyc_Lipase"/>
</dbReference>
<dbReference type="CDD" id="cd00519">
    <property type="entry name" value="Lipase_3"/>
    <property type="match status" value="1"/>
</dbReference>
<accession>A0ABW5QVD3</accession>
<evidence type="ECO:0000259" key="1">
    <source>
        <dbReference type="Pfam" id="PF01764"/>
    </source>
</evidence>
<keyword evidence="3" id="KW-1185">Reference proteome</keyword>
<dbReference type="InterPro" id="IPR002921">
    <property type="entry name" value="Fungal_lipase-type"/>
</dbReference>
<organism evidence="2 3">
    <name type="scientific">Paenibacillus thailandensis</name>
    <dbReference type="NCBI Taxonomy" id="393250"/>
    <lineage>
        <taxon>Bacteria</taxon>
        <taxon>Bacillati</taxon>
        <taxon>Bacillota</taxon>
        <taxon>Bacilli</taxon>
        <taxon>Bacillales</taxon>
        <taxon>Paenibacillaceae</taxon>
        <taxon>Paenibacillus</taxon>
    </lineage>
</organism>
<protein>
    <submittedName>
        <fullName evidence="2">Lipase family protein</fullName>
    </submittedName>
</protein>
<dbReference type="PANTHER" id="PTHR45856:SF24">
    <property type="entry name" value="FUNGAL LIPASE-LIKE DOMAIN-CONTAINING PROTEIN"/>
    <property type="match status" value="1"/>
</dbReference>
<dbReference type="Gene3D" id="3.40.50.1820">
    <property type="entry name" value="alpha/beta hydrolase"/>
    <property type="match status" value="1"/>
</dbReference>
<feature type="domain" description="Fungal lipase-type" evidence="1">
    <location>
        <begin position="72"/>
        <end position="202"/>
    </location>
</feature>
<dbReference type="Pfam" id="PF01764">
    <property type="entry name" value="Lipase_3"/>
    <property type="match status" value="1"/>
</dbReference>
<dbReference type="Proteomes" id="UP001597493">
    <property type="component" value="Unassembled WGS sequence"/>
</dbReference>
<sequence>MGKEKRIAQPLDYRTAIFLAAVCSQTYLQYVNPGGLFLMPKSYSLVGEITAKGYGAYAERFGFVIESEQAGIVAFRGTSSVTDWVSDFIAQQIPYRPVKNAGSTHKGFTDLYMSARESLFVLLDRLPQDKPLFITGHSLGGALSTLAALDIASNKPFTNPIVYTFGAPRVGDPAFVRSYNGRIGTHWRFQNEYDIVPHLPPIIYQQPNTDNVYYYMHVKGEVPREFKGGSVSGNHVISSYFADLAKEDPSFAAAVCTEPPGWCPLPEQANESPQTG</sequence>
<evidence type="ECO:0000313" key="3">
    <source>
        <dbReference type="Proteomes" id="UP001597493"/>
    </source>
</evidence>
<name>A0ABW5QVD3_9BACL</name>
<dbReference type="EMBL" id="JBHUMY010000007">
    <property type="protein sequence ID" value="MFD2660236.1"/>
    <property type="molecule type" value="Genomic_DNA"/>
</dbReference>
<dbReference type="PANTHER" id="PTHR45856">
    <property type="entry name" value="ALPHA/BETA-HYDROLASES SUPERFAMILY PROTEIN"/>
    <property type="match status" value="1"/>
</dbReference>
<proteinExistence type="predicted"/>
<dbReference type="RefSeq" id="WP_379271271.1">
    <property type="nucleotide sequence ID" value="NZ_JBHUGT010000018.1"/>
</dbReference>
<dbReference type="InterPro" id="IPR029058">
    <property type="entry name" value="AB_hydrolase_fold"/>
</dbReference>
<evidence type="ECO:0000313" key="2">
    <source>
        <dbReference type="EMBL" id="MFD2660236.1"/>
    </source>
</evidence>
<dbReference type="SUPFAM" id="SSF53474">
    <property type="entry name" value="alpha/beta-Hydrolases"/>
    <property type="match status" value="1"/>
</dbReference>
<gene>
    <name evidence="2" type="ORF">ACFSW5_08120</name>
</gene>